<evidence type="ECO:0000313" key="2">
    <source>
        <dbReference type="EMBL" id="MBW4468005.1"/>
    </source>
</evidence>
<name>A0A951PFE5_9CYAN</name>
<evidence type="ECO:0000256" key="1">
    <source>
        <dbReference type="SAM" id="MobiDB-lite"/>
    </source>
</evidence>
<dbReference type="Proteomes" id="UP000707356">
    <property type="component" value="Unassembled WGS sequence"/>
</dbReference>
<comment type="caution">
    <text evidence="2">The sequence shown here is derived from an EMBL/GenBank/DDBJ whole genome shotgun (WGS) entry which is preliminary data.</text>
</comment>
<reference evidence="2" key="1">
    <citation type="submission" date="2021-05" db="EMBL/GenBank/DDBJ databases">
        <authorList>
            <person name="Pietrasiak N."/>
            <person name="Ward R."/>
            <person name="Stajich J.E."/>
            <person name="Kurbessoian T."/>
        </authorList>
    </citation>
    <scope>NUCLEOTIDE SEQUENCE</scope>
    <source>
        <strain evidence="2">GSE-TBD4-15B</strain>
    </source>
</reference>
<dbReference type="EMBL" id="JAHHHV010000083">
    <property type="protein sequence ID" value="MBW4468005.1"/>
    <property type="molecule type" value="Genomic_DNA"/>
</dbReference>
<proteinExistence type="predicted"/>
<sequence>MVLSASPLLPAAITSRLSQIASELCQDANLLRIKKLLFYVCTENWETDQQRLERLSLSVLLQHLLESSPSFEAFQQKINQAAASLNKSAEYRIVAHAVISRFSVVYAELHQEQVAATGQEVYWTVMHQLQTLMPAAEDQRRVKKLMLLTCRGSWETEASRLEELSLSALVRELHQVAPTAASLSATLTQVAQALNKPAVYSQLADRISLAFQPLYDSAITASVTASVTELRCASAEAAVLPFAPPEPAVRGTNLTATNPTAADLSAAAIPSQLNTAEQPTRTMLRVVQPARSASPAARPAQSATRRVKKPADLRADLFDLRLEIMQDSNPYRIKILLFSLLHEPFQPDADHEALLRTHELDELLHGLFLSYRQYAELDGKLRQTAIALAKEEYLQPAEALLRAVLPYYMAAPAVDLPADLPVDLQIAEPQAQTALTEVTGMRANSPEITLPD</sequence>
<dbReference type="AlphaFoldDB" id="A0A951PFE5"/>
<evidence type="ECO:0000313" key="3">
    <source>
        <dbReference type="Proteomes" id="UP000707356"/>
    </source>
</evidence>
<feature type="region of interest" description="Disordered" evidence="1">
    <location>
        <begin position="289"/>
        <end position="308"/>
    </location>
</feature>
<organism evidence="2 3">
    <name type="scientific">Pegethrix bostrychoides GSE-TBD4-15B</name>
    <dbReference type="NCBI Taxonomy" id="2839662"/>
    <lineage>
        <taxon>Bacteria</taxon>
        <taxon>Bacillati</taxon>
        <taxon>Cyanobacteriota</taxon>
        <taxon>Cyanophyceae</taxon>
        <taxon>Oculatellales</taxon>
        <taxon>Oculatellaceae</taxon>
        <taxon>Pegethrix</taxon>
    </lineage>
</organism>
<reference evidence="2" key="2">
    <citation type="journal article" date="2022" name="Microbiol. Resour. Announc.">
        <title>Metagenome Sequencing to Explore Phylogenomics of Terrestrial Cyanobacteria.</title>
        <authorList>
            <person name="Ward R.D."/>
            <person name="Stajich J.E."/>
            <person name="Johansen J.R."/>
            <person name="Huntemann M."/>
            <person name="Clum A."/>
            <person name="Foster B."/>
            <person name="Foster B."/>
            <person name="Roux S."/>
            <person name="Palaniappan K."/>
            <person name="Varghese N."/>
            <person name="Mukherjee S."/>
            <person name="Reddy T.B.K."/>
            <person name="Daum C."/>
            <person name="Copeland A."/>
            <person name="Chen I.A."/>
            <person name="Ivanova N.N."/>
            <person name="Kyrpides N.C."/>
            <person name="Shapiro N."/>
            <person name="Eloe-Fadrosh E.A."/>
            <person name="Pietrasiak N."/>
        </authorList>
    </citation>
    <scope>NUCLEOTIDE SEQUENCE</scope>
    <source>
        <strain evidence="2">GSE-TBD4-15B</strain>
    </source>
</reference>
<protein>
    <submittedName>
        <fullName evidence="2">Uncharacterized protein</fullName>
    </submittedName>
</protein>
<accession>A0A951PFE5</accession>
<feature type="compositionally biased region" description="Low complexity" evidence="1">
    <location>
        <begin position="289"/>
        <end position="303"/>
    </location>
</feature>
<gene>
    <name evidence="2" type="ORF">KME07_21480</name>
</gene>